<gene>
    <name evidence="2" type="ORF">MNBD_GAMMA25-2190</name>
</gene>
<organism evidence="2">
    <name type="scientific">hydrothermal vent metagenome</name>
    <dbReference type="NCBI Taxonomy" id="652676"/>
    <lineage>
        <taxon>unclassified sequences</taxon>
        <taxon>metagenomes</taxon>
        <taxon>ecological metagenomes</taxon>
    </lineage>
</organism>
<name>A0A3B1BI66_9ZZZZ</name>
<reference evidence="2" key="1">
    <citation type="submission" date="2018-06" db="EMBL/GenBank/DDBJ databases">
        <authorList>
            <person name="Zhirakovskaya E."/>
        </authorList>
    </citation>
    <scope>NUCLEOTIDE SEQUENCE</scope>
</reference>
<evidence type="ECO:0000256" key="1">
    <source>
        <dbReference type="SAM" id="MobiDB-lite"/>
    </source>
</evidence>
<dbReference type="AlphaFoldDB" id="A0A3B1BI66"/>
<dbReference type="EMBL" id="UOFY01000075">
    <property type="protein sequence ID" value="VAX11783.1"/>
    <property type="molecule type" value="Genomic_DNA"/>
</dbReference>
<feature type="region of interest" description="Disordered" evidence="1">
    <location>
        <begin position="1"/>
        <end position="24"/>
    </location>
</feature>
<evidence type="ECO:0000313" key="2">
    <source>
        <dbReference type="EMBL" id="VAX11783.1"/>
    </source>
</evidence>
<feature type="compositionally biased region" description="Basic and acidic residues" evidence="1">
    <location>
        <begin position="1"/>
        <end position="11"/>
    </location>
</feature>
<accession>A0A3B1BI66</accession>
<sequence>MVDYYEPKEAESSETESTPTKTRFSNSVNTYQKLSINFIPEDPLQFKKLLLKEKKAWVLLHMTDGTKHLHEWNALRFTEHSDVLGNLRSGYLRNWRDKGIINAEVAIDKSELD</sequence>
<protein>
    <submittedName>
        <fullName evidence="2">Uncharacterized protein</fullName>
    </submittedName>
</protein>
<proteinExistence type="predicted"/>